<organism evidence="1 2">
    <name type="scientific">Anaeramoeba flamelloides</name>
    <dbReference type="NCBI Taxonomy" id="1746091"/>
    <lineage>
        <taxon>Eukaryota</taxon>
        <taxon>Metamonada</taxon>
        <taxon>Anaeramoebidae</taxon>
        <taxon>Anaeramoeba</taxon>
    </lineage>
</organism>
<keyword evidence="2" id="KW-1185">Reference proteome</keyword>
<evidence type="ECO:0000313" key="1">
    <source>
        <dbReference type="EMBL" id="KAJ6240210.1"/>
    </source>
</evidence>
<evidence type="ECO:0000313" key="2">
    <source>
        <dbReference type="Proteomes" id="UP001150062"/>
    </source>
</evidence>
<name>A0ABQ8Y6F0_9EUKA</name>
<dbReference type="EMBL" id="JAOAOG010000213">
    <property type="protein sequence ID" value="KAJ6240210.1"/>
    <property type="molecule type" value="Genomic_DNA"/>
</dbReference>
<comment type="caution">
    <text evidence="1">The sequence shown here is derived from an EMBL/GenBank/DDBJ whole genome shotgun (WGS) entry which is preliminary data.</text>
</comment>
<sequence>MSTKKRAFLFDLPSTPRHLNDYITNTHDEITFTPNNKSDNLTFSIILPKDWFCDTSIPSESEDFPHWRLLGLFGPEMNTSSSTSFVAVITTSIKFEIDTLNFLEFFCKSDGFDIFAKRIWYVRGKGRVTDIGAFKGTLYPL</sequence>
<proteinExistence type="predicted"/>
<reference evidence="1" key="1">
    <citation type="submission" date="2022-08" db="EMBL/GenBank/DDBJ databases">
        <title>Novel sulfate-reducing endosymbionts in the free-living metamonad Anaeramoeba.</title>
        <authorList>
            <person name="Jerlstrom-Hultqvist J."/>
            <person name="Cepicka I."/>
            <person name="Gallot-Lavallee L."/>
            <person name="Salas-Leiva D."/>
            <person name="Curtis B.A."/>
            <person name="Zahonova K."/>
            <person name="Pipaliya S."/>
            <person name="Dacks J."/>
            <person name="Roger A.J."/>
        </authorList>
    </citation>
    <scope>NUCLEOTIDE SEQUENCE</scope>
    <source>
        <strain evidence="1">Schooner1</strain>
    </source>
</reference>
<gene>
    <name evidence="1" type="ORF">M0813_24553</name>
</gene>
<accession>A0ABQ8Y6F0</accession>
<protein>
    <submittedName>
        <fullName evidence="1">Uncharacterized protein</fullName>
    </submittedName>
</protein>
<dbReference type="Proteomes" id="UP001150062">
    <property type="component" value="Unassembled WGS sequence"/>
</dbReference>